<dbReference type="RefSeq" id="WP_190290656.1">
    <property type="nucleotide sequence ID" value="NZ_JABFCZ010000006.1"/>
</dbReference>
<dbReference type="EMBL" id="JABFCZ010000006">
    <property type="protein sequence ID" value="MBD1545988.1"/>
    <property type="molecule type" value="Genomic_DNA"/>
</dbReference>
<evidence type="ECO:0000313" key="2">
    <source>
        <dbReference type="Proteomes" id="UP000598467"/>
    </source>
</evidence>
<gene>
    <name evidence="1" type="ORF">HK439_06920</name>
</gene>
<evidence type="ECO:0000313" key="1">
    <source>
        <dbReference type="EMBL" id="MBD1545988.1"/>
    </source>
</evidence>
<accession>A0A926NYD4</accession>
<organism evidence="1 2">
    <name type="scientific">Roseibium aggregatum</name>
    <dbReference type="NCBI Taxonomy" id="187304"/>
    <lineage>
        <taxon>Bacteria</taxon>
        <taxon>Pseudomonadati</taxon>
        <taxon>Pseudomonadota</taxon>
        <taxon>Alphaproteobacteria</taxon>
        <taxon>Hyphomicrobiales</taxon>
        <taxon>Stappiaceae</taxon>
        <taxon>Roseibium</taxon>
    </lineage>
</organism>
<proteinExistence type="predicted"/>
<dbReference type="Proteomes" id="UP000598467">
    <property type="component" value="Unassembled WGS sequence"/>
</dbReference>
<protein>
    <submittedName>
        <fullName evidence="1">Uncharacterized protein</fullName>
    </submittedName>
</protein>
<name>A0A926NYD4_9HYPH</name>
<comment type="caution">
    <text evidence="1">The sequence shown here is derived from an EMBL/GenBank/DDBJ whole genome shotgun (WGS) entry which is preliminary data.</text>
</comment>
<dbReference type="AlphaFoldDB" id="A0A926NYD4"/>
<reference evidence="1" key="1">
    <citation type="submission" date="2020-05" db="EMBL/GenBank/DDBJ databases">
        <title>Identification of trans-AT polyketide cluster in two marine bacteria, producers of a novel glutaramide-containing polyketide sesbanimide D and analogs.</title>
        <authorList>
            <person name="Kacar D."/>
            <person name="Rodriguez P."/>
            <person name="Canedo L."/>
            <person name="Gonzalez E."/>
            <person name="Galan B."/>
            <person name="De La Calle F."/>
            <person name="Garcia J.L."/>
        </authorList>
    </citation>
    <scope>NUCLEOTIDE SEQUENCE</scope>
    <source>
        <strain evidence="1">PHM038</strain>
    </source>
</reference>
<sequence>MSEAVSLTYYRARWPEEEVPEGQPEWFFYEVDKAGDAVTRMVEVFPGGKITRNSVEIDQPQDGRHFDSLLDSSLDDDFYGEHLQAISREEFEALYAKGVDTPFWFPR</sequence>